<feature type="region of interest" description="Disordered" evidence="1">
    <location>
        <begin position="135"/>
        <end position="162"/>
    </location>
</feature>
<keyword evidence="5" id="KW-1185">Reference proteome</keyword>
<dbReference type="EMBL" id="CP036262">
    <property type="protein sequence ID" value="QDS95382.1"/>
    <property type="molecule type" value="Genomic_DNA"/>
</dbReference>
<protein>
    <recommendedName>
        <fullName evidence="3">HAMP domain-containing protein</fullName>
    </recommendedName>
</protein>
<dbReference type="Proteomes" id="UP000320672">
    <property type="component" value="Chromosome"/>
</dbReference>
<name>A0A517MKG8_9BACT</name>
<dbReference type="OrthoDB" id="270597at2"/>
<organism evidence="4 5">
    <name type="scientific">Roseimaritima multifibrata</name>
    <dbReference type="NCBI Taxonomy" id="1930274"/>
    <lineage>
        <taxon>Bacteria</taxon>
        <taxon>Pseudomonadati</taxon>
        <taxon>Planctomycetota</taxon>
        <taxon>Planctomycetia</taxon>
        <taxon>Pirellulales</taxon>
        <taxon>Pirellulaceae</taxon>
        <taxon>Roseimaritima</taxon>
    </lineage>
</organism>
<evidence type="ECO:0000256" key="2">
    <source>
        <dbReference type="SAM" id="Phobius"/>
    </source>
</evidence>
<reference evidence="4 5" key="1">
    <citation type="submission" date="2019-02" db="EMBL/GenBank/DDBJ databases">
        <title>Deep-cultivation of Planctomycetes and their phenomic and genomic characterization uncovers novel biology.</title>
        <authorList>
            <person name="Wiegand S."/>
            <person name="Jogler M."/>
            <person name="Boedeker C."/>
            <person name="Pinto D."/>
            <person name="Vollmers J."/>
            <person name="Rivas-Marin E."/>
            <person name="Kohn T."/>
            <person name="Peeters S.H."/>
            <person name="Heuer A."/>
            <person name="Rast P."/>
            <person name="Oberbeckmann S."/>
            <person name="Bunk B."/>
            <person name="Jeske O."/>
            <person name="Meyerdierks A."/>
            <person name="Storesund J.E."/>
            <person name="Kallscheuer N."/>
            <person name="Luecker S."/>
            <person name="Lage O.M."/>
            <person name="Pohl T."/>
            <person name="Merkel B.J."/>
            <person name="Hornburger P."/>
            <person name="Mueller R.-W."/>
            <person name="Bruemmer F."/>
            <person name="Labrenz M."/>
            <person name="Spormann A.M."/>
            <person name="Op den Camp H."/>
            <person name="Overmann J."/>
            <person name="Amann R."/>
            <person name="Jetten M.S.M."/>
            <person name="Mascher T."/>
            <person name="Medema M.H."/>
            <person name="Devos D.P."/>
            <person name="Kaster A.-K."/>
            <person name="Ovreas L."/>
            <person name="Rohde M."/>
            <person name="Galperin M.Y."/>
            <person name="Jogler C."/>
        </authorList>
    </citation>
    <scope>NUCLEOTIDE SEQUENCE [LARGE SCALE GENOMIC DNA]</scope>
    <source>
        <strain evidence="4 5">FF011L</strain>
    </source>
</reference>
<dbReference type="GO" id="GO:0016020">
    <property type="term" value="C:membrane"/>
    <property type="evidence" value="ECO:0007669"/>
    <property type="project" value="InterPro"/>
</dbReference>
<dbReference type="InterPro" id="IPR003660">
    <property type="entry name" value="HAMP_dom"/>
</dbReference>
<feature type="compositionally biased region" description="Polar residues" evidence="1">
    <location>
        <begin position="151"/>
        <end position="162"/>
    </location>
</feature>
<keyword evidence="2" id="KW-1133">Transmembrane helix</keyword>
<dbReference type="PROSITE" id="PS50885">
    <property type="entry name" value="HAMP"/>
    <property type="match status" value="1"/>
</dbReference>
<dbReference type="Gene3D" id="6.10.340.10">
    <property type="match status" value="1"/>
</dbReference>
<feature type="domain" description="HAMP" evidence="3">
    <location>
        <begin position="84"/>
        <end position="136"/>
    </location>
</feature>
<feature type="transmembrane region" description="Helical" evidence="2">
    <location>
        <begin position="21"/>
        <end position="46"/>
    </location>
</feature>
<gene>
    <name evidence="4" type="ORF">FF011L_41780</name>
</gene>
<accession>A0A517MKG8</accession>
<dbReference type="AlphaFoldDB" id="A0A517MKG8"/>
<evidence type="ECO:0000256" key="1">
    <source>
        <dbReference type="SAM" id="MobiDB-lite"/>
    </source>
</evidence>
<dbReference type="KEGG" id="rml:FF011L_41780"/>
<keyword evidence="2" id="KW-0472">Membrane</keyword>
<evidence type="ECO:0000259" key="3">
    <source>
        <dbReference type="PROSITE" id="PS50885"/>
    </source>
</evidence>
<feature type="compositionally biased region" description="Basic and acidic residues" evidence="1">
    <location>
        <begin position="135"/>
        <end position="149"/>
    </location>
</feature>
<evidence type="ECO:0000313" key="5">
    <source>
        <dbReference type="Proteomes" id="UP000320672"/>
    </source>
</evidence>
<keyword evidence="2" id="KW-0812">Transmembrane</keyword>
<dbReference type="GO" id="GO:0007165">
    <property type="term" value="P:signal transduction"/>
    <property type="evidence" value="ECO:0007669"/>
    <property type="project" value="InterPro"/>
</dbReference>
<dbReference type="RefSeq" id="WP_145353484.1">
    <property type="nucleotide sequence ID" value="NZ_CP036262.1"/>
</dbReference>
<proteinExistence type="predicted"/>
<sequence length="162" mass="18193">MAKRSKVLVDASVQWALGRRIIMHWAMFIGALVLVNTFLQVVSSLADTSIGTATLNALISQTPMLLLLLILMPIFVYDTLKLSNRFAGPITRLRGSIAQLSAGETTRPLKFRDGDFWQEMADEFNVLRERLESLEAENRRQSSRSHDSENSELQSNELQAAN</sequence>
<feature type="transmembrane region" description="Helical" evidence="2">
    <location>
        <begin position="58"/>
        <end position="77"/>
    </location>
</feature>
<evidence type="ECO:0000313" key="4">
    <source>
        <dbReference type="EMBL" id="QDS95382.1"/>
    </source>
</evidence>